<dbReference type="RefSeq" id="WP_138364578.1">
    <property type="nucleotide sequence ID" value="NZ_VCEJ01000002.1"/>
</dbReference>
<dbReference type="GO" id="GO:0015128">
    <property type="term" value="F:gluconate transmembrane transporter activity"/>
    <property type="evidence" value="ECO:0007669"/>
    <property type="project" value="InterPro"/>
</dbReference>
<gene>
    <name evidence="2" type="ORF">FEN17_07105</name>
</gene>
<proteinExistence type="predicted"/>
<dbReference type="Proteomes" id="UP000306402">
    <property type="component" value="Unassembled WGS sequence"/>
</dbReference>
<protein>
    <submittedName>
        <fullName evidence="2">GntP family permease</fullName>
    </submittedName>
</protein>
<dbReference type="PANTHER" id="PTHR30354">
    <property type="entry name" value="GNT FAMILY GLUCONATE TRANSPORTER"/>
    <property type="match status" value="1"/>
</dbReference>
<keyword evidence="1" id="KW-0472">Membrane</keyword>
<dbReference type="InterPro" id="IPR003474">
    <property type="entry name" value="Glcn_transporter"/>
</dbReference>
<feature type="transmembrane region" description="Helical" evidence="1">
    <location>
        <begin position="180"/>
        <end position="199"/>
    </location>
</feature>
<accession>A0A5R9L514</accession>
<feature type="transmembrane region" description="Helical" evidence="1">
    <location>
        <begin position="228"/>
        <end position="247"/>
    </location>
</feature>
<sequence>MQHSFIYLLVCLLIGIAAIVLLTARYKVHAFFALIISCFIVGLGVQMPVSEVITATKEGFGNIMKSLGLLIVLGTTLGVVLEHTGSTSVMANYILGKVGEKRAPLAMSVTGFIIGLPIFCDSGYIVLSGLNQSLARRTGISVAVMATSLATGLYSVHCLIPPHPGAAASAGIIGVDFGKLILVGIAVAIPSAIVGYFWAKYAGSKTPVFAENVEEQQVNVVRPSVLKSFLPVIVPIILIGLKSFLLVENAPAEGFVNSLLSIGDPVIALSIGVLLAFAGQRSWTRDAVSHLLQDAAEKAGGILVIIGAGGAFGAVLAATKIGDHLSASLALGSLGIFFPFLLTSLLKTAQGSSTVAIITASSIVQPLLPALGLATGSGPLLCILSMGAGSMMVSHANDAYFWVIAKFSGMDMKTMLRVYSVATVMMGITSFLVVFFLSKILE</sequence>
<keyword evidence="3" id="KW-1185">Reference proteome</keyword>
<organism evidence="2 3">
    <name type="scientific">Dyadobacter luticola</name>
    <dbReference type="NCBI Taxonomy" id="1979387"/>
    <lineage>
        <taxon>Bacteria</taxon>
        <taxon>Pseudomonadati</taxon>
        <taxon>Bacteroidota</taxon>
        <taxon>Cytophagia</taxon>
        <taxon>Cytophagales</taxon>
        <taxon>Spirosomataceae</taxon>
        <taxon>Dyadobacter</taxon>
    </lineage>
</organism>
<dbReference type="AlphaFoldDB" id="A0A5R9L514"/>
<evidence type="ECO:0000313" key="3">
    <source>
        <dbReference type="Proteomes" id="UP000306402"/>
    </source>
</evidence>
<feature type="transmembrane region" description="Helical" evidence="1">
    <location>
        <begin position="378"/>
        <end position="396"/>
    </location>
</feature>
<feature type="transmembrane region" description="Helical" evidence="1">
    <location>
        <begin position="325"/>
        <end position="346"/>
    </location>
</feature>
<dbReference type="EMBL" id="VCEJ01000002">
    <property type="protein sequence ID" value="TLV03370.1"/>
    <property type="molecule type" value="Genomic_DNA"/>
</dbReference>
<comment type="caution">
    <text evidence="2">The sequence shown here is derived from an EMBL/GenBank/DDBJ whole genome shotgun (WGS) entry which is preliminary data.</text>
</comment>
<keyword evidence="1" id="KW-0812">Transmembrane</keyword>
<name>A0A5R9L514_9BACT</name>
<feature type="transmembrane region" description="Helical" evidence="1">
    <location>
        <begin position="416"/>
        <end position="437"/>
    </location>
</feature>
<dbReference type="PANTHER" id="PTHR30354:SF11">
    <property type="entry name" value="PERMEASE"/>
    <property type="match status" value="1"/>
</dbReference>
<keyword evidence="1" id="KW-1133">Transmembrane helix</keyword>
<evidence type="ECO:0000313" key="2">
    <source>
        <dbReference type="EMBL" id="TLV03370.1"/>
    </source>
</evidence>
<dbReference type="Pfam" id="PF02447">
    <property type="entry name" value="GntP_permease"/>
    <property type="match status" value="1"/>
</dbReference>
<feature type="transmembrane region" description="Helical" evidence="1">
    <location>
        <begin position="105"/>
        <end position="127"/>
    </location>
</feature>
<feature type="transmembrane region" description="Helical" evidence="1">
    <location>
        <begin position="299"/>
        <end position="318"/>
    </location>
</feature>
<dbReference type="GO" id="GO:0005886">
    <property type="term" value="C:plasma membrane"/>
    <property type="evidence" value="ECO:0007669"/>
    <property type="project" value="TreeGrafter"/>
</dbReference>
<feature type="transmembrane region" description="Helical" evidence="1">
    <location>
        <begin position="31"/>
        <end position="49"/>
    </location>
</feature>
<feature type="transmembrane region" description="Helical" evidence="1">
    <location>
        <begin position="139"/>
        <end position="160"/>
    </location>
</feature>
<dbReference type="OrthoDB" id="9787129at2"/>
<reference evidence="2 3" key="1">
    <citation type="submission" date="2019-05" db="EMBL/GenBank/DDBJ databases">
        <authorList>
            <person name="Qu J.-H."/>
        </authorList>
    </citation>
    <scope>NUCLEOTIDE SEQUENCE [LARGE SCALE GENOMIC DNA]</scope>
    <source>
        <strain evidence="2 3">T17</strain>
    </source>
</reference>
<feature type="transmembrane region" description="Helical" evidence="1">
    <location>
        <begin position="69"/>
        <end position="93"/>
    </location>
</feature>
<evidence type="ECO:0000256" key="1">
    <source>
        <dbReference type="SAM" id="Phobius"/>
    </source>
</evidence>
<feature type="transmembrane region" description="Helical" evidence="1">
    <location>
        <begin position="6"/>
        <end position="24"/>
    </location>
</feature>
<feature type="transmembrane region" description="Helical" evidence="1">
    <location>
        <begin position="259"/>
        <end position="279"/>
    </location>
</feature>